<feature type="transmembrane region" description="Helical" evidence="2">
    <location>
        <begin position="91"/>
        <end position="113"/>
    </location>
</feature>
<accession>A0A918RY55</accession>
<reference evidence="3" key="1">
    <citation type="journal article" date="2014" name="Int. J. Syst. Evol. Microbiol.">
        <title>Complete genome sequence of Corynebacterium casei LMG S-19264T (=DSM 44701T), isolated from a smear-ripened cheese.</title>
        <authorList>
            <consortium name="US DOE Joint Genome Institute (JGI-PGF)"/>
            <person name="Walter F."/>
            <person name="Albersmeier A."/>
            <person name="Kalinowski J."/>
            <person name="Ruckert C."/>
        </authorList>
    </citation>
    <scope>NUCLEOTIDE SEQUENCE</scope>
    <source>
        <strain evidence="3">KCTC 32437</strain>
    </source>
</reference>
<feature type="coiled-coil region" evidence="1">
    <location>
        <begin position="272"/>
        <end position="299"/>
    </location>
</feature>
<keyword evidence="4" id="KW-1185">Reference proteome</keyword>
<protein>
    <recommendedName>
        <fullName evidence="5">CAP-Gly protein</fullName>
    </recommendedName>
</protein>
<keyword evidence="2" id="KW-1133">Transmembrane helix</keyword>
<gene>
    <name evidence="3" type="ORF">GCM10007989_08360</name>
</gene>
<evidence type="ECO:0000256" key="2">
    <source>
        <dbReference type="SAM" id="Phobius"/>
    </source>
</evidence>
<proteinExistence type="predicted"/>
<evidence type="ECO:0000313" key="4">
    <source>
        <dbReference type="Proteomes" id="UP000646579"/>
    </source>
</evidence>
<keyword evidence="2" id="KW-0472">Membrane</keyword>
<evidence type="ECO:0008006" key="5">
    <source>
        <dbReference type="Google" id="ProtNLM"/>
    </source>
</evidence>
<name>A0A918RY55_9HYPH</name>
<evidence type="ECO:0000313" key="3">
    <source>
        <dbReference type="EMBL" id="GHA15849.1"/>
    </source>
</evidence>
<feature type="transmembrane region" description="Helical" evidence="2">
    <location>
        <begin position="59"/>
        <end position="79"/>
    </location>
</feature>
<dbReference type="RefSeq" id="WP_189423681.1">
    <property type="nucleotide sequence ID" value="NZ_BMZE01000001.1"/>
</dbReference>
<dbReference type="AlphaFoldDB" id="A0A918RY55"/>
<keyword evidence="1" id="KW-0175">Coiled coil</keyword>
<keyword evidence="2" id="KW-0812">Transmembrane</keyword>
<sequence>MTYVETDSRLKIISWGSVIAGAVTVLAITFALSLAVSWLGLGVVDVDSNDPLAGVGTTFGWASAAALIISLAAGGYIAGYLSGVAGWVHGFLTWAVALIVAAIISFSAVGGIIGATGNVVGSIANVTGSAASATGSAVSSVASAITPQVDNLINTLDEQVLDDIDQQEATATLRRALSQVELSELEPDLIQEQIAGARTDIAQAAEQLVTQPTDFQTVLDELISSLQSRVETLESEINREDVVAAIADNTTLSESEVEQAADRVIGVYEDLAATASAQLNDVEQAVTRAQSRIAVLQEQAVEQADRATEAVSEAAGWAFLALFIGAVIATLAGIAGTEAPVASRTRF</sequence>
<evidence type="ECO:0000256" key="1">
    <source>
        <dbReference type="SAM" id="Coils"/>
    </source>
</evidence>
<dbReference type="Proteomes" id="UP000646579">
    <property type="component" value="Unassembled WGS sequence"/>
</dbReference>
<organism evidence="3 4">
    <name type="scientific">Devosia pacifica</name>
    <dbReference type="NCBI Taxonomy" id="1335967"/>
    <lineage>
        <taxon>Bacteria</taxon>
        <taxon>Pseudomonadati</taxon>
        <taxon>Pseudomonadota</taxon>
        <taxon>Alphaproteobacteria</taxon>
        <taxon>Hyphomicrobiales</taxon>
        <taxon>Devosiaceae</taxon>
        <taxon>Devosia</taxon>
    </lineage>
</organism>
<dbReference type="EMBL" id="BMZE01000001">
    <property type="protein sequence ID" value="GHA15849.1"/>
    <property type="molecule type" value="Genomic_DNA"/>
</dbReference>
<reference evidence="3" key="2">
    <citation type="submission" date="2020-09" db="EMBL/GenBank/DDBJ databases">
        <authorList>
            <person name="Sun Q."/>
            <person name="Kim S."/>
        </authorList>
    </citation>
    <scope>NUCLEOTIDE SEQUENCE</scope>
    <source>
        <strain evidence="3">KCTC 32437</strain>
    </source>
</reference>
<feature type="transmembrane region" description="Helical" evidence="2">
    <location>
        <begin position="314"/>
        <end position="336"/>
    </location>
</feature>
<feature type="transmembrane region" description="Helical" evidence="2">
    <location>
        <begin position="12"/>
        <end position="39"/>
    </location>
</feature>
<comment type="caution">
    <text evidence="3">The sequence shown here is derived from an EMBL/GenBank/DDBJ whole genome shotgun (WGS) entry which is preliminary data.</text>
</comment>